<protein>
    <submittedName>
        <fullName evidence="2">Uncharacterized protein</fullName>
    </submittedName>
</protein>
<sequence length="57" mass="6422">MMPRGRNPYECFKNDRHRLFALMSCDVRIVLVAALFGGAYLARAYPALRSLMAGWGS</sequence>
<gene>
    <name evidence="2" type="ORF">ZRA01_36280</name>
</gene>
<feature type="transmembrane region" description="Helical" evidence="1">
    <location>
        <begin position="20"/>
        <end position="42"/>
    </location>
</feature>
<evidence type="ECO:0000313" key="3">
    <source>
        <dbReference type="Proteomes" id="UP000318422"/>
    </source>
</evidence>
<evidence type="ECO:0000313" key="2">
    <source>
        <dbReference type="EMBL" id="GEC97555.1"/>
    </source>
</evidence>
<organism evidence="2 3">
    <name type="scientific">Zoogloea ramigera</name>
    <dbReference type="NCBI Taxonomy" id="350"/>
    <lineage>
        <taxon>Bacteria</taxon>
        <taxon>Pseudomonadati</taxon>
        <taxon>Pseudomonadota</taxon>
        <taxon>Betaproteobacteria</taxon>
        <taxon>Rhodocyclales</taxon>
        <taxon>Zoogloeaceae</taxon>
        <taxon>Zoogloea</taxon>
    </lineage>
</organism>
<proteinExistence type="predicted"/>
<evidence type="ECO:0000256" key="1">
    <source>
        <dbReference type="SAM" id="Phobius"/>
    </source>
</evidence>
<dbReference type="EMBL" id="BJNV01000098">
    <property type="protein sequence ID" value="GEC97555.1"/>
    <property type="molecule type" value="Genomic_DNA"/>
</dbReference>
<keyword evidence="1" id="KW-0472">Membrane</keyword>
<dbReference type="Proteomes" id="UP000318422">
    <property type="component" value="Unassembled WGS sequence"/>
</dbReference>
<accession>A0A4Y4CX93</accession>
<dbReference type="AlphaFoldDB" id="A0A4Y4CX93"/>
<keyword evidence="1" id="KW-1133">Transmembrane helix</keyword>
<keyword evidence="3" id="KW-1185">Reference proteome</keyword>
<reference evidence="2 3" key="1">
    <citation type="submission" date="2019-06" db="EMBL/GenBank/DDBJ databases">
        <title>Whole genome shotgun sequence of Zoogloea ramigera NBRC 15342.</title>
        <authorList>
            <person name="Hosoyama A."/>
            <person name="Uohara A."/>
            <person name="Ohji S."/>
            <person name="Ichikawa N."/>
        </authorList>
    </citation>
    <scope>NUCLEOTIDE SEQUENCE [LARGE SCALE GENOMIC DNA]</scope>
    <source>
        <strain evidence="2 3">NBRC 15342</strain>
    </source>
</reference>
<comment type="caution">
    <text evidence="2">The sequence shown here is derived from an EMBL/GenBank/DDBJ whole genome shotgun (WGS) entry which is preliminary data.</text>
</comment>
<keyword evidence="1" id="KW-0812">Transmembrane</keyword>
<name>A0A4Y4CX93_ZOORA</name>